<dbReference type="FunFam" id="1.20.1050.60:FF:000001">
    <property type="entry name" value="Putative alpha-1,2-mannosidase"/>
    <property type="match status" value="1"/>
</dbReference>
<dbReference type="PANTHER" id="PTHR12143">
    <property type="entry name" value="PEPTIDE N-GLYCANASE PNGASE -RELATED"/>
    <property type="match status" value="1"/>
</dbReference>
<dbReference type="InterPro" id="IPR041371">
    <property type="entry name" value="GH92_N"/>
</dbReference>
<dbReference type="InterPro" id="IPR005887">
    <property type="entry name" value="GH92_a_mannosidase_put"/>
</dbReference>
<evidence type="ECO:0000256" key="1">
    <source>
        <dbReference type="ARBA" id="ARBA00001913"/>
    </source>
</evidence>
<dbReference type="Gene3D" id="1.20.1050.60">
    <property type="entry name" value="alpha-1,2-mannosidase"/>
    <property type="match status" value="1"/>
</dbReference>
<comment type="caution">
    <text evidence="6">The sequence shown here is derived from an EMBL/GenBank/DDBJ whole genome shotgun (WGS) entry which is preliminary data.</text>
</comment>
<dbReference type="GO" id="GO:0006516">
    <property type="term" value="P:glycoprotein catabolic process"/>
    <property type="evidence" value="ECO:0007669"/>
    <property type="project" value="TreeGrafter"/>
</dbReference>
<keyword evidence="3" id="KW-0106">Calcium</keyword>
<dbReference type="Proteomes" id="UP000627292">
    <property type="component" value="Unassembled WGS sequence"/>
</dbReference>
<evidence type="ECO:0000256" key="2">
    <source>
        <dbReference type="ARBA" id="ARBA00011245"/>
    </source>
</evidence>
<keyword evidence="7" id="KW-1185">Reference proteome</keyword>
<organism evidence="6 7">
    <name type="scientific">Filimonas zeae</name>
    <dbReference type="NCBI Taxonomy" id="1737353"/>
    <lineage>
        <taxon>Bacteria</taxon>
        <taxon>Pseudomonadati</taxon>
        <taxon>Bacteroidota</taxon>
        <taxon>Chitinophagia</taxon>
        <taxon>Chitinophagales</taxon>
        <taxon>Chitinophagaceae</taxon>
        <taxon>Filimonas</taxon>
    </lineage>
</organism>
<dbReference type="InterPro" id="IPR008928">
    <property type="entry name" value="6-hairpin_glycosidase_sf"/>
</dbReference>
<evidence type="ECO:0000259" key="4">
    <source>
        <dbReference type="Pfam" id="PF07971"/>
    </source>
</evidence>
<name>A0A917MYT7_9BACT</name>
<evidence type="ECO:0000313" key="7">
    <source>
        <dbReference type="Proteomes" id="UP000627292"/>
    </source>
</evidence>
<dbReference type="GO" id="GO:0005975">
    <property type="term" value="P:carbohydrate metabolic process"/>
    <property type="evidence" value="ECO:0007669"/>
    <property type="project" value="InterPro"/>
</dbReference>
<comment type="cofactor">
    <cofactor evidence="1">
        <name>Ca(2+)</name>
        <dbReference type="ChEBI" id="CHEBI:29108"/>
    </cofactor>
</comment>
<feature type="domain" description="Glycosyl hydrolase family 92 N-terminal" evidence="5">
    <location>
        <begin position="32"/>
        <end position="277"/>
    </location>
</feature>
<dbReference type="FunFam" id="3.30.2080.10:FF:000001">
    <property type="entry name" value="Alpha-1,2-mannosidase subfamily"/>
    <property type="match status" value="1"/>
</dbReference>
<evidence type="ECO:0008006" key="8">
    <source>
        <dbReference type="Google" id="ProtNLM"/>
    </source>
</evidence>
<dbReference type="RefSeq" id="WP_229688004.1">
    <property type="nucleotide sequence ID" value="NZ_BMIB01000005.1"/>
</dbReference>
<dbReference type="GO" id="GO:0005829">
    <property type="term" value="C:cytosol"/>
    <property type="evidence" value="ECO:0007669"/>
    <property type="project" value="TreeGrafter"/>
</dbReference>
<dbReference type="GO" id="GO:0030246">
    <property type="term" value="F:carbohydrate binding"/>
    <property type="evidence" value="ECO:0007669"/>
    <property type="project" value="InterPro"/>
</dbReference>
<sequence>MKPIVKIISLGTLLSAVVPGYSQRPVTGPAAFVNPFIGTGAVNGGLSGNNYPGATVPFGMVQLSPDTREAPDWGTASGYDYNDKTIAGFSHTHLSGTGVAELFDLLVMPTTGAVTTVAGEPDKPGSGYRSAFSHQQETARPGYYQVKLLDYDINAELTATTHAGFHRYTYPRNSKGHVVIDLNHSLNKGSWSTRIIQSQIRVVNNHTIEGFRIITGWAKMRKVYFHIQFNKPVVRYQLVNDNTVYTGNKVVNGSNVRAVFDFDTQQGFTLLVKAGISPVSVENARQNLAQEITAWNFDKTADDAAALWNKELQKINIDGSEQQKQIFYTALYHTFLQPNTLSDVNGAYMASDYTQGKTKGTHYSTFSLWDTYRAAHPLYTLLQQTRTADFVNSMLNQYRSYGYLPVWQLWGQENYCMIGNHSIPVLVDAVMKGIPGVEVEKVYEAIKNSSLISHPNSPFQVWEQYGYMPENIQSQSVSITLEMAYDDWCVAQLAKKLGKTEDYNRFQRRSQYYEHLFNSATRFFQPKDEKGNWITPFDPYKYGSNGGNPFTEGNAWQYYWYVPHNMPHLVQLTGGDNAFVTKLDSFFTHSHTTGEKNDNASGFIGQYAHGNEPSHHVTYLYNYAGQPWKTQYYAAKVMNELYNTSSSGYAGNEDCGEMSAWYVFSALGFYPVNPASGIYVIGSPQLKRAAIQLGAGKTFEVRTRKQSDKDIYIQSATLNGKPYTRTWIKHSDVLAGGVLEFVMGEQPNTNWGTGVADRPINSSF</sequence>
<evidence type="ECO:0000313" key="6">
    <source>
        <dbReference type="EMBL" id="GGH79376.1"/>
    </source>
</evidence>
<dbReference type="Gene3D" id="2.70.98.10">
    <property type="match status" value="1"/>
</dbReference>
<reference evidence="6" key="2">
    <citation type="submission" date="2020-09" db="EMBL/GenBank/DDBJ databases">
        <authorList>
            <person name="Sun Q."/>
            <person name="Zhou Y."/>
        </authorList>
    </citation>
    <scope>NUCLEOTIDE SEQUENCE</scope>
    <source>
        <strain evidence="6">CGMCC 1.15290</strain>
    </source>
</reference>
<evidence type="ECO:0000259" key="5">
    <source>
        <dbReference type="Pfam" id="PF17678"/>
    </source>
</evidence>
<gene>
    <name evidence="6" type="ORF">GCM10011379_48650</name>
</gene>
<proteinExistence type="predicted"/>
<dbReference type="Pfam" id="PF07971">
    <property type="entry name" value="Glyco_hydro_92"/>
    <property type="match status" value="1"/>
</dbReference>
<dbReference type="InterPro" id="IPR050883">
    <property type="entry name" value="PNGase"/>
</dbReference>
<dbReference type="NCBIfam" id="TIGR01180">
    <property type="entry name" value="aman2_put"/>
    <property type="match status" value="1"/>
</dbReference>
<dbReference type="Pfam" id="PF17678">
    <property type="entry name" value="Glyco_hydro_92N"/>
    <property type="match status" value="1"/>
</dbReference>
<accession>A0A917MYT7</accession>
<evidence type="ECO:0000256" key="3">
    <source>
        <dbReference type="ARBA" id="ARBA00022837"/>
    </source>
</evidence>
<dbReference type="SUPFAM" id="SSF48208">
    <property type="entry name" value="Six-hairpin glycosidases"/>
    <property type="match status" value="1"/>
</dbReference>
<dbReference type="AlphaFoldDB" id="A0A917MYT7"/>
<reference evidence="6" key="1">
    <citation type="journal article" date="2014" name="Int. J. Syst. Evol. Microbiol.">
        <title>Complete genome sequence of Corynebacterium casei LMG S-19264T (=DSM 44701T), isolated from a smear-ripened cheese.</title>
        <authorList>
            <consortium name="US DOE Joint Genome Institute (JGI-PGF)"/>
            <person name="Walter F."/>
            <person name="Albersmeier A."/>
            <person name="Kalinowski J."/>
            <person name="Ruckert C."/>
        </authorList>
    </citation>
    <scope>NUCLEOTIDE SEQUENCE</scope>
    <source>
        <strain evidence="6">CGMCC 1.15290</strain>
    </source>
</reference>
<comment type="subunit">
    <text evidence="2">Monomer.</text>
</comment>
<dbReference type="PANTHER" id="PTHR12143:SF39">
    <property type="entry name" value="SECRETED PROTEIN"/>
    <property type="match status" value="1"/>
</dbReference>
<dbReference type="Gene3D" id="3.30.2080.10">
    <property type="entry name" value="GH92 mannosidase domain"/>
    <property type="match status" value="1"/>
</dbReference>
<dbReference type="GO" id="GO:0000224">
    <property type="term" value="F:peptide-N4-(N-acetyl-beta-glucosaminyl)asparagine amidase activity"/>
    <property type="evidence" value="ECO:0007669"/>
    <property type="project" value="TreeGrafter"/>
</dbReference>
<dbReference type="EMBL" id="BMIB01000005">
    <property type="protein sequence ID" value="GGH79376.1"/>
    <property type="molecule type" value="Genomic_DNA"/>
</dbReference>
<dbReference type="Gene3D" id="1.20.1610.10">
    <property type="entry name" value="alpha-1,2-mannosidases domains"/>
    <property type="match status" value="1"/>
</dbReference>
<protein>
    <recommendedName>
        <fullName evidence="8">Alpha-1,2-mannosidase</fullName>
    </recommendedName>
</protein>
<dbReference type="InterPro" id="IPR014718">
    <property type="entry name" value="GH-type_carb-bd"/>
</dbReference>
<feature type="domain" description="Glycosyl hydrolase family 92" evidence="4">
    <location>
        <begin position="283"/>
        <end position="745"/>
    </location>
</feature>
<dbReference type="InterPro" id="IPR012939">
    <property type="entry name" value="Glyco_hydro_92"/>
</dbReference>